<keyword evidence="1" id="KW-0472">Membrane</keyword>
<dbReference type="Proteomes" id="UP000294850">
    <property type="component" value="Unassembled WGS sequence"/>
</dbReference>
<proteinExistence type="predicted"/>
<name>A0A4R5DTF0_9BACT</name>
<protein>
    <submittedName>
        <fullName evidence="2">Uncharacterized protein</fullName>
    </submittedName>
</protein>
<evidence type="ECO:0000313" key="2">
    <source>
        <dbReference type="EMBL" id="TDE17689.1"/>
    </source>
</evidence>
<dbReference type="EMBL" id="SMFL01000002">
    <property type="protein sequence ID" value="TDE17689.1"/>
    <property type="molecule type" value="Genomic_DNA"/>
</dbReference>
<sequence>MEKKGGIEGFEEFAQKVEDDKERTEFVKRWEDSHIPHPRFLTRLKTALGMLEVWRFPALEPDELERLKKKGPLHPAAKFMTELLLILIILPCMLYKIGYRLVTTGSIYGK</sequence>
<evidence type="ECO:0000256" key="1">
    <source>
        <dbReference type="SAM" id="Phobius"/>
    </source>
</evidence>
<organism evidence="2 3">
    <name type="scientific">Dyadobacter psychrotolerans</name>
    <dbReference type="NCBI Taxonomy" id="2541721"/>
    <lineage>
        <taxon>Bacteria</taxon>
        <taxon>Pseudomonadati</taxon>
        <taxon>Bacteroidota</taxon>
        <taxon>Cytophagia</taxon>
        <taxon>Cytophagales</taxon>
        <taxon>Spirosomataceae</taxon>
        <taxon>Dyadobacter</taxon>
    </lineage>
</organism>
<evidence type="ECO:0000313" key="3">
    <source>
        <dbReference type="Proteomes" id="UP000294850"/>
    </source>
</evidence>
<reference evidence="2 3" key="1">
    <citation type="submission" date="2019-03" db="EMBL/GenBank/DDBJ databases">
        <title>Dyadobacter AR-3-6 sp. nov., isolated from arctic soil.</title>
        <authorList>
            <person name="Chaudhary D.K."/>
        </authorList>
    </citation>
    <scope>NUCLEOTIDE SEQUENCE [LARGE SCALE GENOMIC DNA]</scope>
    <source>
        <strain evidence="2 3">AR-3-6</strain>
    </source>
</reference>
<keyword evidence="1" id="KW-1133">Transmembrane helix</keyword>
<keyword evidence="3" id="KW-1185">Reference proteome</keyword>
<comment type="caution">
    <text evidence="2">The sequence shown here is derived from an EMBL/GenBank/DDBJ whole genome shotgun (WGS) entry which is preliminary data.</text>
</comment>
<dbReference type="RefSeq" id="WP_131957555.1">
    <property type="nucleotide sequence ID" value="NZ_SMFL01000002.1"/>
</dbReference>
<gene>
    <name evidence="2" type="ORF">E0F88_07305</name>
</gene>
<keyword evidence="1" id="KW-0812">Transmembrane</keyword>
<accession>A0A4R5DTF0</accession>
<dbReference type="AlphaFoldDB" id="A0A4R5DTF0"/>
<feature type="transmembrane region" description="Helical" evidence="1">
    <location>
        <begin position="76"/>
        <end position="97"/>
    </location>
</feature>